<dbReference type="GeneID" id="17261681"/>
<dbReference type="RefSeq" id="XP_005767965.1">
    <property type="nucleotide sequence ID" value="XM_005767908.1"/>
</dbReference>
<dbReference type="PaxDb" id="2903-EOD15536"/>
<dbReference type="HOGENOM" id="CLU_2892946_0_0_1"/>
<keyword evidence="3" id="KW-1185">Reference proteome</keyword>
<feature type="region of interest" description="Disordered" evidence="1">
    <location>
        <begin position="1"/>
        <end position="20"/>
    </location>
</feature>
<dbReference type="AlphaFoldDB" id="A0A0D3IWA1"/>
<evidence type="ECO:0000313" key="2">
    <source>
        <dbReference type="EnsemblProtists" id="EOD15536"/>
    </source>
</evidence>
<evidence type="ECO:0008006" key="4">
    <source>
        <dbReference type="Google" id="ProtNLM"/>
    </source>
</evidence>
<feature type="compositionally biased region" description="Polar residues" evidence="1">
    <location>
        <begin position="1"/>
        <end position="16"/>
    </location>
</feature>
<dbReference type="KEGG" id="ehx:EMIHUDRAFT_370625"/>
<proteinExistence type="predicted"/>
<evidence type="ECO:0000256" key="1">
    <source>
        <dbReference type="SAM" id="MobiDB-lite"/>
    </source>
</evidence>
<reference evidence="2" key="2">
    <citation type="submission" date="2024-10" db="UniProtKB">
        <authorList>
            <consortium name="EnsemblProtists"/>
        </authorList>
    </citation>
    <scope>IDENTIFICATION</scope>
</reference>
<accession>A0A0D3IWA1</accession>
<protein>
    <recommendedName>
        <fullName evidence="4">HIT-type domain-containing protein</fullName>
    </recommendedName>
</protein>
<sequence length="63" mass="6747">AMQLSNDTTTDDTTALPQPRYDARGRPVCVYCSNQPAPSCANSSCGRCCVLHAPFACARHNTT</sequence>
<dbReference type="EnsemblProtists" id="EOD15536">
    <property type="protein sequence ID" value="EOD15536"/>
    <property type="gene ID" value="EMIHUDRAFT_370625"/>
</dbReference>
<name>A0A0D3IWA1_EMIH1</name>
<organism evidence="2 3">
    <name type="scientific">Emiliania huxleyi (strain CCMP1516)</name>
    <dbReference type="NCBI Taxonomy" id="280463"/>
    <lineage>
        <taxon>Eukaryota</taxon>
        <taxon>Haptista</taxon>
        <taxon>Haptophyta</taxon>
        <taxon>Prymnesiophyceae</taxon>
        <taxon>Isochrysidales</taxon>
        <taxon>Noelaerhabdaceae</taxon>
        <taxon>Emiliania</taxon>
    </lineage>
</organism>
<reference evidence="3" key="1">
    <citation type="journal article" date="2013" name="Nature">
        <title>Pan genome of the phytoplankton Emiliania underpins its global distribution.</title>
        <authorList>
            <person name="Read B.A."/>
            <person name="Kegel J."/>
            <person name="Klute M.J."/>
            <person name="Kuo A."/>
            <person name="Lefebvre S.C."/>
            <person name="Maumus F."/>
            <person name="Mayer C."/>
            <person name="Miller J."/>
            <person name="Monier A."/>
            <person name="Salamov A."/>
            <person name="Young J."/>
            <person name="Aguilar M."/>
            <person name="Claverie J.M."/>
            <person name="Frickenhaus S."/>
            <person name="Gonzalez K."/>
            <person name="Herman E.K."/>
            <person name="Lin Y.C."/>
            <person name="Napier J."/>
            <person name="Ogata H."/>
            <person name="Sarno A.F."/>
            <person name="Shmutz J."/>
            <person name="Schroeder D."/>
            <person name="de Vargas C."/>
            <person name="Verret F."/>
            <person name="von Dassow P."/>
            <person name="Valentin K."/>
            <person name="Van de Peer Y."/>
            <person name="Wheeler G."/>
            <person name="Dacks J.B."/>
            <person name="Delwiche C.F."/>
            <person name="Dyhrman S.T."/>
            <person name="Glockner G."/>
            <person name="John U."/>
            <person name="Richards T."/>
            <person name="Worden A.Z."/>
            <person name="Zhang X."/>
            <person name="Grigoriev I.V."/>
            <person name="Allen A.E."/>
            <person name="Bidle K."/>
            <person name="Borodovsky M."/>
            <person name="Bowler C."/>
            <person name="Brownlee C."/>
            <person name="Cock J.M."/>
            <person name="Elias M."/>
            <person name="Gladyshev V.N."/>
            <person name="Groth M."/>
            <person name="Guda C."/>
            <person name="Hadaegh A."/>
            <person name="Iglesias-Rodriguez M.D."/>
            <person name="Jenkins J."/>
            <person name="Jones B.M."/>
            <person name="Lawson T."/>
            <person name="Leese F."/>
            <person name="Lindquist E."/>
            <person name="Lobanov A."/>
            <person name="Lomsadze A."/>
            <person name="Malik S.B."/>
            <person name="Marsh M.E."/>
            <person name="Mackinder L."/>
            <person name="Mock T."/>
            <person name="Mueller-Roeber B."/>
            <person name="Pagarete A."/>
            <person name="Parker M."/>
            <person name="Probert I."/>
            <person name="Quesneville H."/>
            <person name="Raines C."/>
            <person name="Rensing S.A."/>
            <person name="Riano-Pachon D.M."/>
            <person name="Richier S."/>
            <person name="Rokitta S."/>
            <person name="Shiraiwa Y."/>
            <person name="Soanes D.M."/>
            <person name="van der Giezen M."/>
            <person name="Wahlund T.M."/>
            <person name="Williams B."/>
            <person name="Wilson W."/>
            <person name="Wolfe G."/>
            <person name="Wurch L.L."/>
        </authorList>
    </citation>
    <scope>NUCLEOTIDE SEQUENCE</scope>
</reference>
<evidence type="ECO:0000313" key="3">
    <source>
        <dbReference type="Proteomes" id="UP000013827"/>
    </source>
</evidence>
<dbReference type="Proteomes" id="UP000013827">
    <property type="component" value="Unassembled WGS sequence"/>
</dbReference>